<dbReference type="NCBIfam" id="TIGR04183">
    <property type="entry name" value="Por_Secre_tail"/>
    <property type="match status" value="1"/>
</dbReference>
<feature type="chain" id="PRO_5047273059" evidence="2">
    <location>
        <begin position="23"/>
        <end position="1716"/>
    </location>
</feature>
<accession>A0ABY6D6X7</accession>
<feature type="signal peptide" evidence="2">
    <location>
        <begin position="1"/>
        <end position="22"/>
    </location>
</feature>
<evidence type="ECO:0000256" key="1">
    <source>
        <dbReference type="ARBA" id="ARBA00022729"/>
    </source>
</evidence>
<dbReference type="PROSITE" id="PS50268">
    <property type="entry name" value="CADHERIN_2"/>
    <property type="match status" value="1"/>
</dbReference>
<reference evidence="4" key="1">
    <citation type="submission" date="2022-10" db="EMBL/GenBank/DDBJ databases">
        <title>Comparative genomics and taxonomic characterization of three novel marine species of genus Reichenbachiella exhibiting antioxidant and polysaccharide degradation activities.</title>
        <authorList>
            <person name="Muhammad N."/>
            <person name="Lee Y.-J."/>
            <person name="Ko J."/>
            <person name="Kim S.-G."/>
        </authorList>
    </citation>
    <scope>NUCLEOTIDE SEQUENCE</scope>
    <source>
        <strain evidence="4">Wsw4-B4</strain>
    </source>
</reference>
<dbReference type="Proteomes" id="UP001062165">
    <property type="component" value="Chromosome"/>
</dbReference>
<name>A0ABY6D6X7_9BACT</name>
<dbReference type="EMBL" id="CP106735">
    <property type="protein sequence ID" value="UXX80833.1"/>
    <property type="molecule type" value="Genomic_DNA"/>
</dbReference>
<organism evidence="4 5">
    <name type="scientific">Reichenbachiella carrageenanivorans</name>
    <dbReference type="NCBI Taxonomy" id="2979869"/>
    <lineage>
        <taxon>Bacteria</taxon>
        <taxon>Pseudomonadati</taxon>
        <taxon>Bacteroidota</taxon>
        <taxon>Cytophagia</taxon>
        <taxon>Cytophagales</taxon>
        <taxon>Reichenbachiellaceae</taxon>
        <taxon>Reichenbachiella</taxon>
    </lineage>
</organism>
<evidence type="ECO:0000256" key="2">
    <source>
        <dbReference type="SAM" id="SignalP"/>
    </source>
</evidence>
<dbReference type="Gene3D" id="2.60.40.1220">
    <property type="match status" value="1"/>
</dbReference>
<dbReference type="InterPro" id="IPR015919">
    <property type="entry name" value="Cadherin-like_sf"/>
</dbReference>
<dbReference type="InterPro" id="IPR002126">
    <property type="entry name" value="Cadherin-like_dom"/>
</dbReference>
<keyword evidence="1 2" id="KW-0732">Signal</keyword>
<keyword evidence="5" id="KW-1185">Reference proteome</keyword>
<dbReference type="CDD" id="cd11304">
    <property type="entry name" value="Cadherin_repeat"/>
    <property type="match status" value="1"/>
</dbReference>
<dbReference type="InterPro" id="IPR014755">
    <property type="entry name" value="Cu-Rt/internalin_Ig-like"/>
</dbReference>
<dbReference type="RefSeq" id="WP_263052562.1">
    <property type="nucleotide sequence ID" value="NZ_CP106735.1"/>
</dbReference>
<dbReference type="InterPro" id="IPR026444">
    <property type="entry name" value="Secre_tail"/>
</dbReference>
<gene>
    <name evidence="4" type="ORF">N7E81_06935</name>
</gene>
<evidence type="ECO:0000259" key="3">
    <source>
        <dbReference type="PROSITE" id="PS50268"/>
    </source>
</evidence>
<proteinExistence type="predicted"/>
<dbReference type="SUPFAM" id="SSF49313">
    <property type="entry name" value="Cadherin-like"/>
    <property type="match status" value="1"/>
</dbReference>
<dbReference type="SMART" id="SM00112">
    <property type="entry name" value="CA"/>
    <property type="match status" value="1"/>
</dbReference>
<evidence type="ECO:0000313" key="4">
    <source>
        <dbReference type="EMBL" id="UXX80833.1"/>
    </source>
</evidence>
<dbReference type="InterPro" id="IPR032812">
    <property type="entry name" value="SbsA_Ig"/>
</dbReference>
<protein>
    <submittedName>
        <fullName evidence="4">Ig-like domain-containing protein</fullName>
    </submittedName>
</protein>
<evidence type="ECO:0000313" key="5">
    <source>
        <dbReference type="Proteomes" id="UP001062165"/>
    </source>
</evidence>
<dbReference type="Pfam" id="PF18962">
    <property type="entry name" value="Por_Secre_tail"/>
    <property type="match status" value="1"/>
</dbReference>
<feature type="domain" description="Cadherin" evidence="3">
    <location>
        <begin position="1170"/>
        <end position="1263"/>
    </location>
</feature>
<dbReference type="Pfam" id="PF00028">
    <property type="entry name" value="Cadherin"/>
    <property type="match status" value="1"/>
</dbReference>
<dbReference type="Pfam" id="PF13205">
    <property type="entry name" value="Big_5"/>
    <property type="match status" value="7"/>
</dbReference>
<dbReference type="Gene3D" id="2.60.40.60">
    <property type="entry name" value="Cadherins"/>
    <property type="match status" value="1"/>
</dbReference>
<sequence length="1716" mass="183791">MKKLSLLCVIWFGLAWLGAAQTYDSHMHFIENNGTTVNLEDVKSDGNGNIYISGNLTANTDDDHEAVDFDPGAGVAQITGVDVSVDRNILFLAKYNAAGQYQWVRWIHEILDQPSLYGGKLAINDDDNVYMTANVKDAAELSTGETVYGPYVYGVPLEGYSGKVIGYTPAGAIDRIIETSFAQNGSQYMEIAAIEADPILGHIFIAGHYRGTPNALPDDTDENAYISYVSTANGQALFTKAVTEGGSNASISALSWSGDGNLIIAGSVSGTPDFDPSASTHTGSAGKFIAKYSSSLAFGWVNSGNSGSFNTSIKYTSGGNPSIVLYNSSTRISQLHEFNISNGTLVGSTQLSDETFSAQDYAYVSNGDIYSVGTIMQSGSAHHRAIVKTLSNGDHAYTTDITTGLSSYFGHLDYDNDIITCYGHTSGFDADLDPVETTILTDGINQVSYDVSESDTPTSIVSYSPAHGATHASGNLSYTVEFNQNLNYVGADGSIYLRQKGTSTGYDVTAADVSTSGSTATIEIKKALSDGSSFLQYELFITNTAFENENGVAYEGNIPTRPTVTVNYTNPTIATQSPIDGATEVALDANVVITFNENIRAGQYAGEGLYDIRIRSSLTSQQQLYFLTDPEVTVGTKSITINPSSDFAPEDELFVNIYYGVIELDQPTDGLYLNPITSSNTWNFTTEAGDQDAPFINGGQYPTEGAPCVSTSNFNAIFNEPIQYGTGQLSLYKIDGSLVSSIDMENDTDQLTIDLSNQRLRFNFEYSVEYGQEYYIQICSTCVEDLAGNPFAGIDDDSWNFNSSTLPVIESTVPAHNATNVELGADIILTPSEYIQSHDGTKTAILKNADGNGVVATVPVSGFVFNMDGTVTIPLPTLSESTTYYLELEANALSSTCGTRVEPITGSSTLSFTTTGPADDTPPVISGFSPAKNATSVSSRPSIQLTMSENVQFTDDPNNDIYIRNKANPSTIYKTIPITSDEVNINENVVIIFPDAELIPNGEVQEVYVGWSTAPFEDLAGNDLDQLFDDEYSFTIDNENPYATAYQYKGDTDVPINISSLKLTFNEPVTARASANIIVRESASSDVITQHYFGTDFSGVSFNGNEVIFTMNQTLDYATEYHVQIVGSSFEDAAGNHFAGLGNLSVYDWYFTTEAEPNEVPTNISLSANTIDENNSIGDVIGTFSTEDADQTSGFTYTFAAGGDDNGSFSIDGFGGLRASASFDYEQKDTYSIRVKTTDSKGASLEKYFEVLINDLDEISPTIESLSPVHEAAGVAIDADLVLTFSEEIKPSIDGGHIRVRPVNGGLNLLGGRPEFETNFFTISNNQLIIHLSEGNSPSNGHQYYVQIDHNAIADIAGNNFAGIADDATTWMLTIEKETQTIDITPVGEKLITDGPFDIQATTTSNLALSYSVLSGPATNNGKTITLTGESGIVIVEISQVGDEYHHATSETISFLVKDASKQDQTITITAIDDKMTTDGAFDIAASSTSGLAVALTVTGPASISGNTITLDGTAGTVTVLANQAGDNNFNPATVASASFEVTEPVVEKSDQTITIAVIEDKLTIDAAFEVEATSTSELEVTLTVTGPATISGNTITLDGTAGTVTVFGNQAGNEEFEAAEAVSISFEVTEPVISSVSNPIYTVKVYPNPANDWIILEGLNAEVAHVQWINMDGTIVMDQQVNERSRIDISNLADGLYLLRTLQDNFITTTKILIH</sequence>